<organism evidence="1 2">
    <name type="scientific">Acanthoscelides obtectus</name>
    <name type="common">Bean weevil</name>
    <name type="synonym">Bruchus obtectus</name>
    <dbReference type="NCBI Taxonomy" id="200917"/>
    <lineage>
        <taxon>Eukaryota</taxon>
        <taxon>Metazoa</taxon>
        <taxon>Ecdysozoa</taxon>
        <taxon>Arthropoda</taxon>
        <taxon>Hexapoda</taxon>
        <taxon>Insecta</taxon>
        <taxon>Pterygota</taxon>
        <taxon>Neoptera</taxon>
        <taxon>Endopterygota</taxon>
        <taxon>Coleoptera</taxon>
        <taxon>Polyphaga</taxon>
        <taxon>Cucujiformia</taxon>
        <taxon>Chrysomeloidea</taxon>
        <taxon>Chrysomelidae</taxon>
        <taxon>Bruchinae</taxon>
        <taxon>Bruchini</taxon>
        <taxon>Acanthoscelides</taxon>
    </lineage>
</organism>
<dbReference type="EMBL" id="CAKOFQ010006908">
    <property type="protein sequence ID" value="CAH1981427.1"/>
    <property type="molecule type" value="Genomic_DNA"/>
</dbReference>
<proteinExistence type="predicted"/>
<comment type="caution">
    <text evidence="1">The sequence shown here is derived from an EMBL/GenBank/DDBJ whole genome shotgun (WGS) entry which is preliminary data.</text>
</comment>
<dbReference type="AlphaFoldDB" id="A0A9P0PDM8"/>
<sequence length="79" mass="9130">MASKHFLKLCSINGFLDNDNRIIKKGENALESNHVKKMQFDSNLMIIRGEILASMKNKSYNSWKSVAIFNRQDVIVQKE</sequence>
<evidence type="ECO:0000313" key="2">
    <source>
        <dbReference type="Proteomes" id="UP001152888"/>
    </source>
</evidence>
<dbReference type="OrthoDB" id="6760589at2759"/>
<gene>
    <name evidence="1" type="ORF">ACAOBT_LOCUS14479</name>
</gene>
<protein>
    <submittedName>
        <fullName evidence="1">Uncharacterized protein</fullName>
    </submittedName>
</protein>
<accession>A0A9P0PDM8</accession>
<dbReference type="Proteomes" id="UP001152888">
    <property type="component" value="Unassembled WGS sequence"/>
</dbReference>
<evidence type="ECO:0000313" key="1">
    <source>
        <dbReference type="EMBL" id="CAH1981427.1"/>
    </source>
</evidence>
<name>A0A9P0PDM8_ACAOB</name>
<reference evidence="1" key="1">
    <citation type="submission" date="2022-03" db="EMBL/GenBank/DDBJ databases">
        <authorList>
            <person name="Sayadi A."/>
        </authorList>
    </citation>
    <scope>NUCLEOTIDE SEQUENCE</scope>
</reference>
<keyword evidence="2" id="KW-1185">Reference proteome</keyword>